<dbReference type="SUPFAM" id="SSF81624">
    <property type="entry name" value="N-terminal domain of MutM-like DNA repair proteins"/>
    <property type="match status" value="1"/>
</dbReference>
<keyword evidence="7 15" id="KW-0378">Hydrolase</keyword>
<dbReference type="GO" id="GO:0034039">
    <property type="term" value="F:8-oxo-7,8-dihydroguanine DNA N-glycosylase activity"/>
    <property type="evidence" value="ECO:0007669"/>
    <property type="project" value="TreeGrafter"/>
</dbReference>
<dbReference type="NCBIfam" id="NF002211">
    <property type="entry name" value="PRK01103.1"/>
    <property type="match status" value="1"/>
</dbReference>
<dbReference type="GO" id="GO:0140078">
    <property type="term" value="F:class I DNA-(apurinic or apyrimidinic site) endonuclease activity"/>
    <property type="evidence" value="ECO:0007669"/>
    <property type="project" value="UniProtKB-EC"/>
</dbReference>
<dbReference type="EC" id="4.2.99.18" evidence="15"/>
<name>A0A1F7WEA3_9BACT</name>
<comment type="caution">
    <text evidence="18">The sequence shown here is derived from an EMBL/GenBank/DDBJ whole genome shotgun (WGS) entry which is preliminary data.</text>
</comment>
<accession>A0A1F7WEA3</accession>
<evidence type="ECO:0000256" key="10">
    <source>
        <dbReference type="ARBA" id="ARBA00023204"/>
    </source>
</evidence>
<evidence type="ECO:0000313" key="19">
    <source>
        <dbReference type="Proteomes" id="UP000176988"/>
    </source>
</evidence>
<evidence type="ECO:0000256" key="6">
    <source>
        <dbReference type="ARBA" id="ARBA00022771"/>
    </source>
</evidence>
<dbReference type="Pfam" id="PF01149">
    <property type="entry name" value="Fapy_DNA_glyco"/>
    <property type="match status" value="1"/>
</dbReference>
<dbReference type="SUPFAM" id="SSF57716">
    <property type="entry name" value="Glucocorticoid receptor-like (DNA-binding domain)"/>
    <property type="match status" value="1"/>
</dbReference>
<evidence type="ECO:0000256" key="1">
    <source>
        <dbReference type="ARBA" id="ARBA00001668"/>
    </source>
</evidence>
<evidence type="ECO:0000256" key="3">
    <source>
        <dbReference type="ARBA" id="ARBA00011245"/>
    </source>
</evidence>
<keyword evidence="13 15" id="KW-0326">Glycosidase</keyword>
<evidence type="ECO:0000256" key="12">
    <source>
        <dbReference type="ARBA" id="ARBA00023268"/>
    </source>
</evidence>
<evidence type="ECO:0000256" key="4">
    <source>
        <dbReference type="ARBA" id="ARBA00022723"/>
    </source>
</evidence>
<feature type="active site" description="Proton donor" evidence="15">
    <location>
        <position position="3"/>
    </location>
</feature>
<comment type="function">
    <text evidence="15">Involved in base excision repair of DNA damaged by oxidation or by mutagenic agents. Acts as DNA glycosylase that recognizes and removes damaged bases. Has a preference for oxidized purines, such as 7,8-dihydro-8-oxoguanine (8-oxoG). Has AP (apurinic/apyrimidinic) lyase activity and introduces nicks in the DNA strand. Cleaves the DNA backbone by beta-delta elimination to generate a single-strand break at the site of the removed base with both 3'- and 5'-phosphates.</text>
</comment>
<dbReference type="PROSITE" id="PS51066">
    <property type="entry name" value="ZF_FPG_2"/>
    <property type="match status" value="1"/>
</dbReference>
<dbReference type="Proteomes" id="UP000176988">
    <property type="component" value="Unassembled WGS sequence"/>
</dbReference>
<evidence type="ECO:0000259" key="16">
    <source>
        <dbReference type="PROSITE" id="PS51066"/>
    </source>
</evidence>
<evidence type="ECO:0000256" key="11">
    <source>
        <dbReference type="ARBA" id="ARBA00023239"/>
    </source>
</evidence>
<proteinExistence type="inferred from homology"/>
<keyword evidence="10 15" id="KW-0234">DNA repair</keyword>
<sequence length="275" mass="31303">MPELPEVETVRSQLEQTIVGRRINSVDVRFSGRLNLDSGEFVERLAGRRVLSVGRRSKLLLLRLSGGDVLVVHLKMTGKLLLVNSDCEPGKHTHIIFRLSGNNVLFFDDVRKFGYLHLFRTDDLERLVFGPAKYGPEPLSPDFKLNLFSDCLRKFRRSAIKPLLLSQKCVVGVGNIYADETLWRSGIRPDRLIGTLEANEIRLLHESIRKILRQSVRIGGTSVDSYRDAFGHRGDYERKLEVYGRNGQLCSRCDGLIRKIRLSGRGTHFCPKCQK</sequence>
<dbReference type="InterPro" id="IPR010663">
    <property type="entry name" value="Znf_FPG/IleRS"/>
</dbReference>
<evidence type="ECO:0000256" key="7">
    <source>
        <dbReference type="ARBA" id="ARBA00022801"/>
    </source>
</evidence>
<dbReference type="InterPro" id="IPR020629">
    <property type="entry name" value="FPG_Glyclase"/>
</dbReference>
<evidence type="ECO:0000256" key="13">
    <source>
        <dbReference type="ARBA" id="ARBA00023295"/>
    </source>
</evidence>
<comment type="cofactor">
    <cofactor evidence="15">
        <name>Zn(2+)</name>
        <dbReference type="ChEBI" id="CHEBI:29105"/>
    </cofactor>
    <text evidence="15">Binds 1 zinc ion per subunit.</text>
</comment>
<keyword evidence="12 15" id="KW-0511">Multifunctional enzyme</keyword>
<dbReference type="PANTHER" id="PTHR22993">
    <property type="entry name" value="FORMAMIDOPYRIMIDINE-DNA GLYCOSYLASE"/>
    <property type="match status" value="1"/>
</dbReference>
<evidence type="ECO:0000313" key="18">
    <source>
        <dbReference type="EMBL" id="OGM01141.1"/>
    </source>
</evidence>
<dbReference type="Gene3D" id="1.10.8.50">
    <property type="match status" value="1"/>
</dbReference>
<dbReference type="CDD" id="cd08966">
    <property type="entry name" value="EcFpg-like_N"/>
    <property type="match status" value="1"/>
</dbReference>
<keyword evidence="9 15" id="KW-0238">DNA-binding</keyword>
<evidence type="ECO:0000259" key="17">
    <source>
        <dbReference type="PROSITE" id="PS51068"/>
    </source>
</evidence>
<feature type="active site" description="Schiff-base intermediate with DNA" evidence="15">
    <location>
        <position position="2"/>
    </location>
</feature>
<comment type="subunit">
    <text evidence="3 15">Monomer.</text>
</comment>
<comment type="catalytic activity">
    <reaction evidence="14 15">
        <text>2'-deoxyribonucleotide-(2'-deoxyribose 5'-phosphate)-2'-deoxyribonucleotide-DNA = a 3'-end 2'-deoxyribonucleotide-(2,3-dehydro-2,3-deoxyribose 5'-phosphate)-DNA + a 5'-end 5'-phospho-2'-deoxyribonucleoside-DNA + H(+)</text>
        <dbReference type="Rhea" id="RHEA:66592"/>
        <dbReference type="Rhea" id="RHEA-COMP:13180"/>
        <dbReference type="Rhea" id="RHEA-COMP:16897"/>
        <dbReference type="Rhea" id="RHEA-COMP:17067"/>
        <dbReference type="ChEBI" id="CHEBI:15378"/>
        <dbReference type="ChEBI" id="CHEBI:136412"/>
        <dbReference type="ChEBI" id="CHEBI:157695"/>
        <dbReference type="ChEBI" id="CHEBI:167181"/>
        <dbReference type="EC" id="4.2.99.18"/>
    </reaction>
</comment>
<dbReference type="EC" id="3.2.2.23" evidence="15"/>
<dbReference type="HAMAP" id="MF_00103">
    <property type="entry name" value="Fapy_DNA_glycosyl"/>
    <property type="match status" value="1"/>
</dbReference>
<dbReference type="InterPro" id="IPR010979">
    <property type="entry name" value="Ribosomal_uS13-like_H2TH"/>
</dbReference>
<organism evidence="18 19">
    <name type="scientific">Candidatus Uhrbacteria bacterium RIFOXYC2_FULL_47_19</name>
    <dbReference type="NCBI Taxonomy" id="1802424"/>
    <lineage>
        <taxon>Bacteria</taxon>
        <taxon>Candidatus Uhriibacteriota</taxon>
    </lineage>
</organism>
<evidence type="ECO:0000256" key="8">
    <source>
        <dbReference type="ARBA" id="ARBA00022833"/>
    </source>
</evidence>
<feature type="binding site" evidence="15">
    <location>
        <position position="156"/>
    </location>
    <ligand>
        <name>DNA</name>
        <dbReference type="ChEBI" id="CHEBI:16991"/>
    </ligand>
</feature>
<dbReference type="InterPro" id="IPR015886">
    <property type="entry name" value="H2TH_FPG"/>
</dbReference>
<dbReference type="InterPro" id="IPR000214">
    <property type="entry name" value="Znf_DNA_glyclase/AP_lyase"/>
</dbReference>
<reference evidence="18 19" key="1">
    <citation type="journal article" date="2016" name="Nat. Commun.">
        <title>Thousands of microbial genomes shed light on interconnected biogeochemical processes in an aquifer system.</title>
        <authorList>
            <person name="Anantharaman K."/>
            <person name="Brown C.T."/>
            <person name="Hug L.A."/>
            <person name="Sharon I."/>
            <person name="Castelle C.J."/>
            <person name="Probst A.J."/>
            <person name="Thomas B.C."/>
            <person name="Singh A."/>
            <person name="Wilkins M.J."/>
            <person name="Karaoz U."/>
            <person name="Brodie E.L."/>
            <person name="Williams K.H."/>
            <person name="Hubbard S.S."/>
            <person name="Banfield J.F."/>
        </authorList>
    </citation>
    <scope>NUCLEOTIDE SEQUENCE [LARGE SCALE GENOMIC DNA]</scope>
</reference>
<dbReference type="SMART" id="SM01232">
    <property type="entry name" value="H2TH"/>
    <property type="match status" value="1"/>
</dbReference>
<feature type="active site" description="Proton donor; for beta-elimination activity" evidence="15">
    <location>
        <position position="58"/>
    </location>
</feature>
<dbReference type="AlphaFoldDB" id="A0A1F7WEA3"/>
<dbReference type="GO" id="GO:0008270">
    <property type="term" value="F:zinc ion binding"/>
    <property type="evidence" value="ECO:0007669"/>
    <property type="project" value="UniProtKB-UniRule"/>
</dbReference>
<dbReference type="SUPFAM" id="SSF46946">
    <property type="entry name" value="S13-like H2TH domain"/>
    <property type="match status" value="1"/>
</dbReference>
<keyword evidence="5 15" id="KW-0227">DNA damage</keyword>
<feature type="domain" description="Formamidopyrimidine-DNA glycosylase catalytic" evidence="17">
    <location>
        <begin position="2"/>
        <end position="114"/>
    </location>
</feature>
<dbReference type="Pfam" id="PF06831">
    <property type="entry name" value="H2TH"/>
    <property type="match status" value="1"/>
</dbReference>
<dbReference type="NCBIfam" id="TIGR00577">
    <property type="entry name" value="fpg"/>
    <property type="match status" value="1"/>
</dbReference>
<keyword evidence="4 15" id="KW-0479">Metal-binding</keyword>
<dbReference type="PROSITE" id="PS51068">
    <property type="entry name" value="FPG_CAT"/>
    <property type="match status" value="1"/>
</dbReference>
<comment type="catalytic activity">
    <reaction evidence="1 15">
        <text>Hydrolysis of DNA containing ring-opened 7-methylguanine residues, releasing 2,6-diamino-4-hydroxy-5-(N-methyl)formamidopyrimidine.</text>
        <dbReference type="EC" id="3.2.2.23"/>
    </reaction>
</comment>
<evidence type="ECO:0000256" key="14">
    <source>
        <dbReference type="ARBA" id="ARBA00044632"/>
    </source>
</evidence>
<dbReference type="GO" id="GO:0003684">
    <property type="term" value="F:damaged DNA binding"/>
    <property type="evidence" value="ECO:0007669"/>
    <property type="project" value="InterPro"/>
</dbReference>
<evidence type="ECO:0000256" key="5">
    <source>
        <dbReference type="ARBA" id="ARBA00022763"/>
    </source>
</evidence>
<protein>
    <recommendedName>
        <fullName evidence="15">Formamidopyrimidine-DNA glycosylase</fullName>
        <shortName evidence="15">Fapy-DNA glycosylase</shortName>
        <ecNumber evidence="15">3.2.2.23</ecNumber>
    </recommendedName>
    <alternativeName>
        <fullName evidence="15">DNA-(apurinic or apyrimidinic site) lyase MutM</fullName>
        <shortName evidence="15">AP lyase MutM</shortName>
        <ecNumber evidence="15">4.2.99.18</ecNumber>
    </alternativeName>
</protein>
<keyword evidence="6 15" id="KW-0863">Zinc-finger</keyword>
<dbReference type="PANTHER" id="PTHR22993:SF9">
    <property type="entry name" value="FORMAMIDOPYRIMIDINE-DNA GLYCOSYLASE"/>
    <property type="match status" value="1"/>
</dbReference>
<dbReference type="FunFam" id="1.10.8.50:FF:000003">
    <property type="entry name" value="Formamidopyrimidine-DNA glycosylase"/>
    <property type="match status" value="1"/>
</dbReference>
<dbReference type="GO" id="GO:0006284">
    <property type="term" value="P:base-excision repair"/>
    <property type="evidence" value="ECO:0007669"/>
    <property type="project" value="InterPro"/>
</dbReference>
<gene>
    <name evidence="15" type="primary">mutM</name>
    <name evidence="15" type="synonym">fpg</name>
    <name evidence="18" type="ORF">A2480_00475</name>
</gene>
<evidence type="ECO:0000256" key="9">
    <source>
        <dbReference type="ARBA" id="ARBA00023125"/>
    </source>
</evidence>
<dbReference type="STRING" id="1802424.A2480_00475"/>
<feature type="binding site" evidence="15">
    <location>
        <position position="111"/>
    </location>
    <ligand>
        <name>DNA</name>
        <dbReference type="ChEBI" id="CHEBI:16991"/>
    </ligand>
</feature>
<feature type="active site" description="Proton donor; for delta-elimination activity" evidence="15">
    <location>
        <position position="265"/>
    </location>
</feature>
<feature type="domain" description="FPG-type" evidence="16">
    <location>
        <begin position="241"/>
        <end position="275"/>
    </location>
</feature>
<evidence type="ECO:0000256" key="2">
    <source>
        <dbReference type="ARBA" id="ARBA00009409"/>
    </source>
</evidence>
<keyword evidence="11 15" id="KW-0456">Lyase</keyword>
<dbReference type="Pfam" id="PF06827">
    <property type="entry name" value="zf-FPG_IleRS"/>
    <property type="match status" value="1"/>
</dbReference>
<dbReference type="InterPro" id="IPR012319">
    <property type="entry name" value="FPG_cat"/>
</dbReference>
<evidence type="ECO:0000256" key="15">
    <source>
        <dbReference type="HAMAP-Rule" id="MF_00103"/>
    </source>
</evidence>
<dbReference type="InterPro" id="IPR035937">
    <property type="entry name" value="FPG_N"/>
</dbReference>
<dbReference type="SMART" id="SM00898">
    <property type="entry name" value="Fapy_DNA_glyco"/>
    <property type="match status" value="1"/>
</dbReference>
<feature type="binding site" evidence="15">
    <location>
        <position position="92"/>
    </location>
    <ligand>
        <name>DNA</name>
        <dbReference type="ChEBI" id="CHEBI:16991"/>
    </ligand>
</feature>
<keyword evidence="8 15" id="KW-0862">Zinc</keyword>
<comment type="similarity">
    <text evidence="2 15">Belongs to the FPG family.</text>
</comment>
<dbReference type="EMBL" id="MGFG01000016">
    <property type="protein sequence ID" value="OGM01141.1"/>
    <property type="molecule type" value="Genomic_DNA"/>
</dbReference>
<dbReference type="Gene3D" id="3.20.190.10">
    <property type="entry name" value="MutM-like, N-terminal"/>
    <property type="match status" value="1"/>
</dbReference>